<name>A0A1G7L5Q9_9SPHI</name>
<dbReference type="AlphaFoldDB" id="A0A1G7L5Q9"/>
<dbReference type="STRING" id="1391627.SAMN05216464_11834"/>
<dbReference type="Proteomes" id="UP000199072">
    <property type="component" value="Unassembled WGS sequence"/>
</dbReference>
<dbReference type="RefSeq" id="WP_091155422.1">
    <property type="nucleotide sequence ID" value="NZ_FNAI01000018.1"/>
</dbReference>
<keyword evidence="2" id="KW-1185">Reference proteome</keyword>
<sequence>MEIIKRDTPLPMISETDEDLLVIMSMKDDENACNSAFSEFHRRYKDLLYYMVGGVCSSHPNSRELTKVIFNNVMLNVYQYCHTFTCEGQTDPEKVKKSILSWLATIARNEYKAQFKKPEKRDAERSAFKTMVKSSLGKPQYSYSEDLIEKAYAQIPKERDRDILRTYWVFYEKGEKSQAKNLPDDVLDDLSVRYNTSRDNIRTIISRTNRIVKTFLETNYKQ</sequence>
<dbReference type="OrthoDB" id="1495351at2"/>
<protein>
    <submittedName>
        <fullName evidence="1">DNA-directed RNA polymerase specialized sigma subunit, sigma24 family</fullName>
    </submittedName>
</protein>
<keyword evidence="1" id="KW-0804">Transcription</keyword>
<proteinExistence type="predicted"/>
<reference evidence="1 2" key="1">
    <citation type="submission" date="2016-10" db="EMBL/GenBank/DDBJ databases">
        <authorList>
            <person name="de Groot N.N."/>
        </authorList>
    </citation>
    <scope>NUCLEOTIDE SEQUENCE [LARGE SCALE GENOMIC DNA]</scope>
    <source>
        <strain evidence="1 2">47C3B</strain>
    </source>
</reference>
<dbReference type="GO" id="GO:0000428">
    <property type="term" value="C:DNA-directed RNA polymerase complex"/>
    <property type="evidence" value="ECO:0007669"/>
    <property type="project" value="UniProtKB-KW"/>
</dbReference>
<dbReference type="Gene3D" id="1.10.1740.10">
    <property type="match status" value="1"/>
</dbReference>
<gene>
    <name evidence="1" type="ORF">SAMN05216464_11834</name>
</gene>
<evidence type="ECO:0000313" key="2">
    <source>
        <dbReference type="Proteomes" id="UP000199072"/>
    </source>
</evidence>
<keyword evidence="1" id="KW-0240">DNA-directed RNA polymerase</keyword>
<evidence type="ECO:0000313" key="1">
    <source>
        <dbReference type="EMBL" id="SDF44369.1"/>
    </source>
</evidence>
<dbReference type="EMBL" id="FNAI01000018">
    <property type="protein sequence ID" value="SDF44369.1"/>
    <property type="molecule type" value="Genomic_DNA"/>
</dbReference>
<organism evidence="1 2">
    <name type="scientific">Mucilaginibacter pineti</name>
    <dbReference type="NCBI Taxonomy" id="1391627"/>
    <lineage>
        <taxon>Bacteria</taxon>
        <taxon>Pseudomonadati</taxon>
        <taxon>Bacteroidota</taxon>
        <taxon>Sphingobacteriia</taxon>
        <taxon>Sphingobacteriales</taxon>
        <taxon>Sphingobacteriaceae</taxon>
        <taxon>Mucilaginibacter</taxon>
    </lineage>
</organism>
<accession>A0A1G7L5Q9</accession>